<evidence type="ECO:0000313" key="3">
    <source>
        <dbReference type="Proteomes" id="UP000653076"/>
    </source>
</evidence>
<sequence length="64" mass="6743">MTNYSTGQVARSSLAITKVRTEGKIRIRNNSGPRLGPRHPGGGAPAPPRPTLPTTPAILHFSSP</sequence>
<accession>A0ABQ4J4G2</accession>
<keyword evidence="3" id="KW-1185">Reference proteome</keyword>
<reference evidence="2 3" key="1">
    <citation type="submission" date="2021-01" db="EMBL/GenBank/DDBJ databases">
        <title>Whole genome shotgun sequence of Verrucosispora qiuiae NBRC 106684.</title>
        <authorList>
            <person name="Komaki H."/>
            <person name="Tamura T."/>
        </authorList>
    </citation>
    <scope>NUCLEOTIDE SEQUENCE [LARGE SCALE GENOMIC DNA]</scope>
    <source>
        <strain evidence="2 3">NBRC 106684</strain>
    </source>
</reference>
<organism evidence="2 3">
    <name type="scientific">Micromonospora qiuiae</name>
    <dbReference type="NCBI Taxonomy" id="502268"/>
    <lineage>
        <taxon>Bacteria</taxon>
        <taxon>Bacillati</taxon>
        <taxon>Actinomycetota</taxon>
        <taxon>Actinomycetes</taxon>
        <taxon>Micromonosporales</taxon>
        <taxon>Micromonosporaceae</taxon>
        <taxon>Micromonospora</taxon>
    </lineage>
</organism>
<name>A0ABQ4J4G2_9ACTN</name>
<comment type="caution">
    <text evidence="2">The sequence shown here is derived from an EMBL/GenBank/DDBJ whole genome shotgun (WGS) entry which is preliminary data.</text>
</comment>
<feature type="region of interest" description="Disordered" evidence="1">
    <location>
        <begin position="1"/>
        <end position="64"/>
    </location>
</feature>
<evidence type="ECO:0000256" key="1">
    <source>
        <dbReference type="SAM" id="MobiDB-lite"/>
    </source>
</evidence>
<dbReference type="Proteomes" id="UP000653076">
    <property type="component" value="Unassembled WGS sequence"/>
</dbReference>
<gene>
    <name evidence="2" type="ORF">Vqi01_02190</name>
</gene>
<proteinExistence type="predicted"/>
<dbReference type="EMBL" id="BOPC01000003">
    <property type="protein sequence ID" value="GIJ25057.1"/>
    <property type="molecule type" value="Genomic_DNA"/>
</dbReference>
<evidence type="ECO:0000313" key="2">
    <source>
        <dbReference type="EMBL" id="GIJ25057.1"/>
    </source>
</evidence>
<feature type="compositionally biased region" description="Polar residues" evidence="1">
    <location>
        <begin position="1"/>
        <end position="15"/>
    </location>
</feature>
<dbReference type="RefSeq" id="WP_204032078.1">
    <property type="nucleotide sequence ID" value="NZ_BOPC01000003.1"/>
</dbReference>
<protein>
    <submittedName>
        <fullName evidence="2">Uncharacterized protein</fullName>
    </submittedName>
</protein>